<organism evidence="2">
    <name type="scientific">Culex pipiens</name>
    <name type="common">House mosquito</name>
    <dbReference type="NCBI Taxonomy" id="7175"/>
    <lineage>
        <taxon>Eukaryota</taxon>
        <taxon>Metazoa</taxon>
        <taxon>Ecdysozoa</taxon>
        <taxon>Arthropoda</taxon>
        <taxon>Hexapoda</taxon>
        <taxon>Insecta</taxon>
        <taxon>Pterygota</taxon>
        <taxon>Neoptera</taxon>
        <taxon>Endopterygota</taxon>
        <taxon>Diptera</taxon>
        <taxon>Nematocera</taxon>
        <taxon>Culicoidea</taxon>
        <taxon>Culicidae</taxon>
        <taxon>Culicinae</taxon>
        <taxon>Culicini</taxon>
        <taxon>Culex</taxon>
        <taxon>Culex</taxon>
    </lineage>
</organism>
<dbReference type="EMBL" id="HBUE01326381">
    <property type="protein sequence ID" value="CAG6591058.1"/>
    <property type="molecule type" value="Transcribed_RNA"/>
</dbReference>
<dbReference type="EMBL" id="HBUE01219804">
    <property type="protein sequence ID" value="CAG6539039.1"/>
    <property type="molecule type" value="Transcribed_RNA"/>
</dbReference>
<sequence>MQHNKNQYVVAVGPASQPACSIIIQPKNLNKQPSLQCTLDHRGRHISPKFLERKLIKQTEESVPNHTTDEGSEGPGGYQPWKIINTRISCKPILSFTIFKHI</sequence>
<name>A0A8D8KJ83_CULPI</name>
<proteinExistence type="predicted"/>
<evidence type="ECO:0000256" key="1">
    <source>
        <dbReference type="SAM" id="MobiDB-lite"/>
    </source>
</evidence>
<protein>
    <submittedName>
        <fullName evidence="2">(northern house mosquito) hypothetical protein</fullName>
    </submittedName>
</protein>
<dbReference type="AlphaFoldDB" id="A0A8D8KJ83"/>
<accession>A0A8D8KJ83</accession>
<reference evidence="2" key="1">
    <citation type="submission" date="2021-05" db="EMBL/GenBank/DDBJ databases">
        <authorList>
            <person name="Alioto T."/>
            <person name="Alioto T."/>
            <person name="Gomez Garrido J."/>
        </authorList>
    </citation>
    <scope>NUCLEOTIDE SEQUENCE</scope>
</reference>
<evidence type="ECO:0000313" key="2">
    <source>
        <dbReference type="EMBL" id="CAG6591058.1"/>
    </source>
</evidence>
<feature type="region of interest" description="Disordered" evidence="1">
    <location>
        <begin position="58"/>
        <end position="78"/>
    </location>
</feature>